<feature type="region of interest" description="Disordered" evidence="1">
    <location>
        <begin position="94"/>
        <end position="157"/>
    </location>
</feature>
<accession>A0A8T1VCY2</accession>
<gene>
    <name evidence="2" type="ORF">PHYPSEUDO_008918</name>
</gene>
<dbReference type="Proteomes" id="UP000694044">
    <property type="component" value="Unassembled WGS sequence"/>
</dbReference>
<feature type="region of interest" description="Disordered" evidence="1">
    <location>
        <begin position="530"/>
        <end position="549"/>
    </location>
</feature>
<dbReference type="OrthoDB" id="167438at2759"/>
<feature type="region of interest" description="Disordered" evidence="1">
    <location>
        <begin position="181"/>
        <end position="200"/>
    </location>
</feature>
<comment type="caution">
    <text evidence="2">The sequence shown here is derived from an EMBL/GenBank/DDBJ whole genome shotgun (WGS) entry which is preliminary data.</text>
</comment>
<sequence>MEGDTPTLNLDFLQDLDLWLMEGSAASPAVGRHSLYASTANAAVPSLEAALLTPTTPATDADKSGTSAGFMAALTADPLPWAALAAVSPVESGSMTISSSAPTPPTPQGAANAMGTKTAKTRKGRPPAAAKATGMSSLGPPYKKGKTNKSTSQRQKEELAYLREKSEQLEAELATLKQQNREELERQQREGGQKQGGGVQEMSTAMVTRAVDEFGAPVEPEVSLWERIAKRQREEKAKAEVENIKLREMVQSQMRLVKSFERLLRKRRIWDQLQENSNQERGESRKEEEVLEDMRRDVDSRYPQVDMILNEHGLGESDPAVDVGDDANMKYSSDDGMYLEYKEKKYMPFDYRVLDEVVWRSFGEGKLKLEDSQLTILRNANELLYSRAILPLSRKGSSGSTDKDPGSSSILSVMKRFTEENRVVYVIFSNTSVKRPGDGGISPVLLVQKGCTVMGPATLPDGSPGCVVRSYSSSVPTLPSQPSEGDSEQQQQQHREVGLLTEMVFAAYQQSRQSINQTLENLVLDEMMAKTAASTPAPSTATGDTDTSL</sequence>
<keyword evidence="3" id="KW-1185">Reference proteome</keyword>
<feature type="region of interest" description="Disordered" evidence="1">
    <location>
        <begin position="470"/>
        <end position="494"/>
    </location>
</feature>
<feature type="compositionally biased region" description="Polar residues" evidence="1">
    <location>
        <begin position="470"/>
        <end position="492"/>
    </location>
</feature>
<name>A0A8T1VCY2_9STRA</name>
<evidence type="ECO:0000313" key="3">
    <source>
        <dbReference type="Proteomes" id="UP000694044"/>
    </source>
</evidence>
<dbReference type="EMBL" id="JAGDFM010000367">
    <property type="protein sequence ID" value="KAG7379167.1"/>
    <property type="molecule type" value="Genomic_DNA"/>
</dbReference>
<evidence type="ECO:0000313" key="2">
    <source>
        <dbReference type="EMBL" id="KAG7379167.1"/>
    </source>
</evidence>
<reference evidence="2" key="1">
    <citation type="submission" date="2021-02" db="EMBL/GenBank/DDBJ databases">
        <authorList>
            <person name="Palmer J.M."/>
        </authorList>
    </citation>
    <scope>NUCLEOTIDE SEQUENCE</scope>
    <source>
        <strain evidence="2">SCRP734</strain>
    </source>
</reference>
<feature type="compositionally biased region" description="Low complexity" evidence="1">
    <location>
        <begin position="531"/>
        <end position="549"/>
    </location>
</feature>
<proteinExistence type="predicted"/>
<feature type="compositionally biased region" description="Basic and acidic residues" evidence="1">
    <location>
        <begin position="181"/>
        <end position="192"/>
    </location>
</feature>
<organism evidence="2 3">
    <name type="scientific">Phytophthora pseudosyringae</name>
    <dbReference type="NCBI Taxonomy" id="221518"/>
    <lineage>
        <taxon>Eukaryota</taxon>
        <taxon>Sar</taxon>
        <taxon>Stramenopiles</taxon>
        <taxon>Oomycota</taxon>
        <taxon>Peronosporomycetes</taxon>
        <taxon>Peronosporales</taxon>
        <taxon>Peronosporaceae</taxon>
        <taxon>Phytophthora</taxon>
    </lineage>
</organism>
<evidence type="ECO:0000256" key="1">
    <source>
        <dbReference type="SAM" id="MobiDB-lite"/>
    </source>
</evidence>
<dbReference type="AlphaFoldDB" id="A0A8T1VCY2"/>
<protein>
    <recommendedName>
        <fullName evidence="4">M96 mating-specific protein family</fullName>
    </recommendedName>
</protein>
<evidence type="ECO:0008006" key="4">
    <source>
        <dbReference type="Google" id="ProtNLM"/>
    </source>
</evidence>